<keyword evidence="9" id="KW-1185">Reference proteome</keyword>
<evidence type="ECO:0000313" key="9">
    <source>
        <dbReference type="Proteomes" id="UP000031036"/>
    </source>
</evidence>
<dbReference type="GO" id="GO:0048311">
    <property type="term" value="P:mitochondrion distribution"/>
    <property type="evidence" value="ECO:0007669"/>
    <property type="project" value="TreeGrafter"/>
</dbReference>
<dbReference type="GO" id="GO:0005739">
    <property type="term" value="C:mitochondrion"/>
    <property type="evidence" value="ECO:0007669"/>
    <property type="project" value="UniProtKB-SubCell"/>
</dbReference>
<proteinExistence type="inferred from homology"/>
<keyword evidence="4" id="KW-0496">Mitochondrion</keyword>
<feature type="compositionally biased region" description="Low complexity" evidence="6">
    <location>
        <begin position="388"/>
        <end position="398"/>
    </location>
</feature>
<dbReference type="Proteomes" id="UP000031036">
    <property type="component" value="Unassembled WGS sequence"/>
</dbReference>
<dbReference type="OMA" id="DQYAELM"/>
<dbReference type="GO" id="GO:0047496">
    <property type="term" value="P:vesicle transport along microtubule"/>
    <property type="evidence" value="ECO:0007669"/>
    <property type="project" value="TreeGrafter"/>
</dbReference>
<dbReference type="Gene3D" id="1.10.287.2610">
    <property type="match status" value="1"/>
</dbReference>
<sequence length="750" mass="83880">MMLLKVGNIKVKWKGRRRKHKCWMLLREEKAKRIILMEMLLQKEKDLELAAKIGQSLLEQNRELQNRNDFLEESLNASNDAVVQLRHELQMRINLLHIYADYDDDNEACGSKERRSNVEHLQRRMKKLETENLTLRNEASNLRKHSAGLEEKERLHITECAKQLDAANEKIARLQSLIAEKSEECAVQNAEVERLLREVTNRGTREKAIARLQSLIAEKSEECAVQNAEVERLLREVTNRGTREKALAAENLDLHEQLNEALAMHEELSAEIVELQERYTEVMSMLHDAEEELRAFRQDQKSYRAASADSLYDSLASELEASDSGFYSAINSARSEYSSDASKPDVKRLHAQLEQIRLKEPREPIVESPSLERAAVIETRSIAVATDSSPPLLLQPPSNRTRQISHNSDDVVDVPSAVLAELVKRSKSIERPRLPSPTSENDPTGSLPVLRVHLDEPTPPPPVSPRAAVNADAENAPVPHLNPLDGNTSNGRRKLSETSIEEGAVYHIWTPHDGMRKSGRRGSGSSATGTLSKTASSDSLAGYEGPKMGEPGKPGTRDLDFSIRRLNIRRLVEREYARFRRERGLSPLCIPFFPPPIPVKKRTSAMLRSTSMQQPNDLLQRLLSGDRSRLLQPWRAVSNVGLLAAIRDGVSQGVLVRSALLHNPPTTPPSTPLMHRRCLNGTAGHLPQPSEKPATTLVDALGLCVPSEASLQMPVTTLLNRTEKKLSPLASKVFTLDEPKSGIFTRTALS</sequence>
<dbReference type="EMBL" id="JPKZ01001699">
    <property type="protein sequence ID" value="KHN80635.1"/>
    <property type="molecule type" value="Genomic_DNA"/>
</dbReference>
<evidence type="ECO:0000256" key="1">
    <source>
        <dbReference type="ARBA" id="ARBA00004173"/>
    </source>
</evidence>
<evidence type="ECO:0000256" key="5">
    <source>
        <dbReference type="SAM" id="Coils"/>
    </source>
</evidence>
<protein>
    <submittedName>
        <fullName evidence="8">Trafficking kinesin-binding protein 1</fullName>
    </submittedName>
</protein>
<dbReference type="Pfam" id="PF12448">
    <property type="entry name" value="Milton"/>
    <property type="match status" value="1"/>
</dbReference>
<dbReference type="GO" id="GO:0006605">
    <property type="term" value="P:protein targeting"/>
    <property type="evidence" value="ECO:0007669"/>
    <property type="project" value="TreeGrafter"/>
</dbReference>
<dbReference type="InterPro" id="IPR022154">
    <property type="entry name" value="TRAK1/2_C"/>
</dbReference>
<accession>A0A0B2VHZ5</accession>
<feature type="region of interest" description="Disordered" evidence="6">
    <location>
        <begin position="429"/>
        <end position="496"/>
    </location>
</feature>
<dbReference type="InterPro" id="IPR051946">
    <property type="entry name" value="Intracell_Traff-Reg"/>
</dbReference>
<feature type="domain" description="HAP1 N-terminal" evidence="7">
    <location>
        <begin position="14"/>
        <end position="299"/>
    </location>
</feature>
<feature type="region of interest" description="Disordered" evidence="6">
    <location>
        <begin position="388"/>
        <end position="408"/>
    </location>
</feature>
<gene>
    <name evidence="8" type="primary">TRAK1</name>
    <name evidence="8" type="ORF">Tcan_09899</name>
</gene>
<comment type="similarity">
    <text evidence="2">Belongs to the milton family.</text>
</comment>
<dbReference type="OrthoDB" id="10067624at2759"/>
<evidence type="ECO:0000256" key="3">
    <source>
        <dbReference type="ARBA" id="ARBA00023054"/>
    </source>
</evidence>
<name>A0A0B2VHZ5_TOXCA</name>
<evidence type="ECO:0000256" key="4">
    <source>
        <dbReference type="ARBA" id="ARBA00023128"/>
    </source>
</evidence>
<feature type="compositionally biased region" description="Low complexity" evidence="6">
    <location>
        <begin position="523"/>
        <end position="554"/>
    </location>
</feature>
<dbReference type="Pfam" id="PF04849">
    <property type="entry name" value="HAP1_N"/>
    <property type="match status" value="2"/>
</dbReference>
<feature type="coiled-coil region" evidence="5">
    <location>
        <begin position="54"/>
        <end position="306"/>
    </location>
</feature>
<dbReference type="SMART" id="SM01424">
    <property type="entry name" value="HAP1_N"/>
    <property type="match status" value="1"/>
</dbReference>
<keyword evidence="3 5" id="KW-0175">Coiled coil</keyword>
<evidence type="ECO:0000259" key="7">
    <source>
        <dbReference type="SMART" id="SM01424"/>
    </source>
</evidence>
<evidence type="ECO:0000313" key="8">
    <source>
        <dbReference type="EMBL" id="KHN80635.1"/>
    </source>
</evidence>
<comment type="subcellular location">
    <subcellularLocation>
        <location evidence="1">Mitochondrion</location>
    </subcellularLocation>
</comment>
<evidence type="ECO:0000256" key="2">
    <source>
        <dbReference type="ARBA" id="ARBA00007007"/>
    </source>
</evidence>
<evidence type="ECO:0000256" key="6">
    <source>
        <dbReference type="SAM" id="MobiDB-lite"/>
    </source>
</evidence>
<dbReference type="GO" id="GO:0031410">
    <property type="term" value="C:cytoplasmic vesicle"/>
    <property type="evidence" value="ECO:0007669"/>
    <property type="project" value="TreeGrafter"/>
</dbReference>
<dbReference type="PANTHER" id="PTHR15751">
    <property type="entry name" value="TRAFFICKING KINESIN-BINDING PROTEIN"/>
    <property type="match status" value="1"/>
</dbReference>
<reference evidence="8 9" key="1">
    <citation type="submission" date="2014-11" db="EMBL/GenBank/DDBJ databases">
        <title>Genetic blueprint of the zoonotic pathogen Toxocara canis.</title>
        <authorList>
            <person name="Zhu X.-Q."/>
            <person name="Korhonen P.K."/>
            <person name="Cai H."/>
            <person name="Young N.D."/>
            <person name="Nejsum P."/>
            <person name="von Samson-Himmelstjerna G."/>
            <person name="Boag P.R."/>
            <person name="Tan P."/>
            <person name="Li Q."/>
            <person name="Min J."/>
            <person name="Yang Y."/>
            <person name="Wang X."/>
            <person name="Fang X."/>
            <person name="Hall R.S."/>
            <person name="Hofmann A."/>
            <person name="Sternberg P.W."/>
            <person name="Jex A.R."/>
            <person name="Gasser R.B."/>
        </authorList>
    </citation>
    <scope>NUCLEOTIDE SEQUENCE [LARGE SCALE GENOMIC DNA]</scope>
    <source>
        <strain evidence="8">PN_DK_2014</strain>
    </source>
</reference>
<comment type="caution">
    <text evidence="8">The sequence shown here is derived from an EMBL/GenBank/DDBJ whole genome shotgun (WGS) entry which is preliminary data.</text>
</comment>
<dbReference type="AlphaFoldDB" id="A0A0B2VHZ5"/>
<dbReference type="InterPro" id="IPR006933">
    <property type="entry name" value="HAP1_N"/>
</dbReference>
<dbReference type="GO" id="GO:0017022">
    <property type="term" value="F:myosin binding"/>
    <property type="evidence" value="ECO:0007669"/>
    <property type="project" value="TreeGrafter"/>
</dbReference>
<dbReference type="PANTHER" id="PTHR15751:SF12">
    <property type="entry name" value="TRAFFICKING KINESIN-BINDING PROTEIN MILT"/>
    <property type="match status" value="1"/>
</dbReference>
<feature type="region of interest" description="Disordered" evidence="6">
    <location>
        <begin position="511"/>
        <end position="559"/>
    </location>
</feature>
<dbReference type="STRING" id="6265.A0A0B2VHZ5"/>
<organism evidence="8 9">
    <name type="scientific">Toxocara canis</name>
    <name type="common">Canine roundworm</name>
    <dbReference type="NCBI Taxonomy" id="6265"/>
    <lineage>
        <taxon>Eukaryota</taxon>
        <taxon>Metazoa</taxon>
        <taxon>Ecdysozoa</taxon>
        <taxon>Nematoda</taxon>
        <taxon>Chromadorea</taxon>
        <taxon>Rhabditida</taxon>
        <taxon>Spirurina</taxon>
        <taxon>Ascaridomorpha</taxon>
        <taxon>Ascaridoidea</taxon>
        <taxon>Toxocaridae</taxon>
        <taxon>Toxocara</taxon>
    </lineage>
</organism>